<dbReference type="InterPro" id="IPR053070">
    <property type="entry name" value="RING-type_E3_ubiquitin-ligase"/>
</dbReference>
<keyword evidence="3" id="KW-0472">Membrane</keyword>
<evidence type="ECO:0000259" key="5">
    <source>
        <dbReference type="PROSITE" id="PS50089"/>
    </source>
</evidence>
<keyword evidence="7" id="KW-1185">Reference proteome</keyword>
<dbReference type="PANTHER" id="PTHR47035">
    <property type="entry name" value="OS11G0150450 PROTEIN"/>
    <property type="match status" value="1"/>
</dbReference>
<dbReference type="PROSITE" id="PS50089">
    <property type="entry name" value="ZF_RING_2"/>
    <property type="match status" value="1"/>
</dbReference>
<evidence type="ECO:0000256" key="4">
    <source>
        <dbReference type="SAM" id="SignalP"/>
    </source>
</evidence>
<dbReference type="Pfam" id="PF13639">
    <property type="entry name" value="zf-RING_2"/>
    <property type="match status" value="1"/>
</dbReference>
<dbReference type="InterPro" id="IPR013083">
    <property type="entry name" value="Znf_RING/FYVE/PHD"/>
</dbReference>
<keyword evidence="4" id="KW-0732">Signal</keyword>
<dbReference type="GO" id="GO:0008270">
    <property type="term" value="F:zinc ion binding"/>
    <property type="evidence" value="ECO:0007669"/>
    <property type="project" value="UniProtKB-KW"/>
</dbReference>
<name>A0AAV5HLY6_9ROSI</name>
<dbReference type="Proteomes" id="UP001054252">
    <property type="component" value="Unassembled WGS sequence"/>
</dbReference>
<dbReference type="InterPro" id="IPR001841">
    <property type="entry name" value="Znf_RING"/>
</dbReference>
<dbReference type="Gene3D" id="3.30.40.10">
    <property type="entry name" value="Zinc/RING finger domain, C3HC4 (zinc finger)"/>
    <property type="match status" value="1"/>
</dbReference>
<dbReference type="SUPFAM" id="SSF57850">
    <property type="entry name" value="RING/U-box"/>
    <property type="match status" value="1"/>
</dbReference>
<evidence type="ECO:0000313" key="7">
    <source>
        <dbReference type="Proteomes" id="UP001054252"/>
    </source>
</evidence>
<gene>
    <name evidence="6" type="ORF">SLEP1_g2554</name>
</gene>
<evidence type="ECO:0000313" key="6">
    <source>
        <dbReference type="EMBL" id="GKU88271.1"/>
    </source>
</evidence>
<protein>
    <recommendedName>
        <fullName evidence="5">RING-type domain-containing protein</fullName>
    </recommendedName>
</protein>
<feature type="domain" description="RING-type" evidence="5">
    <location>
        <begin position="171"/>
        <end position="213"/>
    </location>
</feature>
<keyword evidence="3" id="KW-1133">Transmembrane helix</keyword>
<keyword evidence="1" id="KW-0862">Zinc</keyword>
<keyword evidence="1" id="KW-0479">Metal-binding</keyword>
<dbReference type="PANTHER" id="PTHR47035:SF4">
    <property type="entry name" value="OS02G0676500 PROTEIN"/>
    <property type="match status" value="1"/>
</dbReference>
<dbReference type="CDD" id="cd16461">
    <property type="entry name" value="RING-H2_EL5-like"/>
    <property type="match status" value="1"/>
</dbReference>
<keyword evidence="3" id="KW-0812">Transmembrane</keyword>
<proteinExistence type="predicted"/>
<evidence type="ECO:0000256" key="1">
    <source>
        <dbReference type="PROSITE-ProRule" id="PRU00175"/>
    </source>
</evidence>
<sequence length="280" mass="31533">MKCLVSSTTLSFLLLHPFIIHGPSSPLYCFLPKVIKIPHGYVFFPSFCPELSIPWKILIQFSGLRCQEFEGFVLFCPVPGTGARMMASGMNLITTIIGFAMSATFIVFVCTRIICGRIRGTRSERMFDTESRIDVEQPGQRIRGLEPVLVAAIPTMLFSRDTFSSLEDALCSICLGEYQEKEELRIMPKCGHNFHLACIDVWLRKQTTCPVCRFPLHNLFEAKNLRSATLRMPRTQSMDTPETSMEHPRQLLIPGPERSVGYETGQGHPDSVTGETQGRH</sequence>
<comment type="caution">
    <text evidence="6">The sequence shown here is derived from an EMBL/GenBank/DDBJ whole genome shotgun (WGS) entry which is preliminary data.</text>
</comment>
<dbReference type="SMART" id="SM00184">
    <property type="entry name" value="RING"/>
    <property type="match status" value="1"/>
</dbReference>
<feature type="compositionally biased region" description="Polar residues" evidence="2">
    <location>
        <begin position="234"/>
        <end position="243"/>
    </location>
</feature>
<keyword evidence="1" id="KW-0863">Zinc-finger</keyword>
<feature type="transmembrane region" description="Helical" evidence="3">
    <location>
        <begin position="92"/>
        <end position="115"/>
    </location>
</feature>
<dbReference type="EMBL" id="BPVZ01000002">
    <property type="protein sequence ID" value="GKU88271.1"/>
    <property type="molecule type" value="Genomic_DNA"/>
</dbReference>
<evidence type="ECO:0000256" key="2">
    <source>
        <dbReference type="SAM" id="MobiDB-lite"/>
    </source>
</evidence>
<feature type="chain" id="PRO_5043853936" description="RING-type domain-containing protein" evidence="4">
    <location>
        <begin position="27"/>
        <end position="280"/>
    </location>
</feature>
<feature type="signal peptide" evidence="4">
    <location>
        <begin position="1"/>
        <end position="26"/>
    </location>
</feature>
<organism evidence="6 7">
    <name type="scientific">Rubroshorea leprosula</name>
    <dbReference type="NCBI Taxonomy" id="152421"/>
    <lineage>
        <taxon>Eukaryota</taxon>
        <taxon>Viridiplantae</taxon>
        <taxon>Streptophyta</taxon>
        <taxon>Embryophyta</taxon>
        <taxon>Tracheophyta</taxon>
        <taxon>Spermatophyta</taxon>
        <taxon>Magnoliopsida</taxon>
        <taxon>eudicotyledons</taxon>
        <taxon>Gunneridae</taxon>
        <taxon>Pentapetalae</taxon>
        <taxon>rosids</taxon>
        <taxon>malvids</taxon>
        <taxon>Malvales</taxon>
        <taxon>Dipterocarpaceae</taxon>
        <taxon>Rubroshorea</taxon>
    </lineage>
</organism>
<feature type="region of interest" description="Disordered" evidence="2">
    <location>
        <begin position="232"/>
        <end position="280"/>
    </location>
</feature>
<dbReference type="AlphaFoldDB" id="A0AAV5HLY6"/>
<reference evidence="6 7" key="1">
    <citation type="journal article" date="2021" name="Commun. Biol.">
        <title>The genome of Shorea leprosula (Dipterocarpaceae) highlights the ecological relevance of drought in aseasonal tropical rainforests.</title>
        <authorList>
            <person name="Ng K.K.S."/>
            <person name="Kobayashi M.J."/>
            <person name="Fawcett J.A."/>
            <person name="Hatakeyama M."/>
            <person name="Paape T."/>
            <person name="Ng C.H."/>
            <person name="Ang C.C."/>
            <person name="Tnah L.H."/>
            <person name="Lee C.T."/>
            <person name="Nishiyama T."/>
            <person name="Sese J."/>
            <person name="O'Brien M.J."/>
            <person name="Copetti D."/>
            <person name="Mohd Noor M.I."/>
            <person name="Ong R.C."/>
            <person name="Putra M."/>
            <person name="Sireger I.Z."/>
            <person name="Indrioko S."/>
            <person name="Kosugi Y."/>
            <person name="Izuno A."/>
            <person name="Isagi Y."/>
            <person name="Lee S.L."/>
            <person name="Shimizu K.K."/>
        </authorList>
    </citation>
    <scope>NUCLEOTIDE SEQUENCE [LARGE SCALE GENOMIC DNA]</scope>
    <source>
        <strain evidence="6">214</strain>
    </source>
</reference>
<evidence type="ECO:0000256" key="3">
    <source>
        <dbReference type="SAM" id="Phobius"/>
    </source>
</evidence>
<accession>A0AAV5HLY6</accession>